<dbReference type="InterPro" id="IPR000772">
    <property type="entry name" value="Ricin_B_lectin"/>
</dbReference>
<evidence type="ECO:0000259" key="2">
    <source>
        <dbReference type="SMART" id="SM00458"/>
    </source>
</evidence>
<organism evidence="3 4">
    <name type="scientific">Catellatospora methionotrophica</name>
    <dbReference type="NCBI Taxonomy" id="121620"/>
    <lineage>
        <taxon>Bacteria</taxon>
        <taxon>Bacillati</taxon>
        <taxon>Actinomycetota</taxon>
        <taxon>Actinomycetes</taxon>
        <taxon>Micromonosporales</taxon>
        <taxon>Micromonosporaceae</taxon>
        <taxon>Catellatospora</taxon>
    </lineage>
</organism>
<dbReference type="AlphaFoldDB" id="A0A8J3L408"/>
<accession>A0A8J3L408</accession>
<keyword evidence="1" id="KW-0732">Signal</keyword>
<dbReference type="PROSITE" id="PS50231">
    <property type="entry name" value="RICIN_B_LECTIN"/>
    <property type="match status" value="1"/>
</dbReference>
<evidence type="ECO:0000313" key="4">
    <source>
        <dbReference type="Proteomes" id="UP000660339"/>
    </source>
</evidence>
<name>A0A8J3L408_9ACTN</name>
<dbReference type="CDD" id="cd00161">
    <property type="entry name" value="beta-trefoil_Ricin-like"/>
    <property type="match status" value="1"/>
</dbReference>
<evidence type="ECO:0000313" key="3">
    <source>
        <dbReference type="EMBL" id="GIG12050.1"/>
    </source>
</evidence>
<protein>
    <recommendedName>
        <fullName evidence="2">Ricin B lectin domain-containing protein</fullName>
    </recommendedName>
</protein>
<dbReference type="Proteomes" id="UP000660339">
    <property type="component" value="Unassembled WGS sequence"/>
</dbReference>
<reference evidence="3" key="1">
    <citation type="submission" date="2021-01" db="EMBL/GenBank/DDBJ databases">
        <title>Whole genome shotgun sequence of Catellatospora methionotrophica NBRC 14553.</title>
        <authorList>
            <person name="Komaki H."/>
            <person name="Tamura T."/>
        </authorList>
    </citation>
    <scope>NUCLEOTIDE SEQUENCE</scope>
    <source>
        <strain evidence="3">NBRC 14553</strain>
    </source>
</reference>
<sequence length="161" mass="16584">MIRRSIQALMAALVALSAVTVPAVPAHAASWTAIFLESQSAGTCVAVPDFADGSAATQEICTDVNLQLWNVTEIVTGTYRISNFGSGKCLTAVGTSTGSPVQQLTCNGASTQRWSGNGSGNALRFTNAATGKCLSRPGKDPGTALIQGSCAVPYALWSLLF</sequence>
<dbReference type="RefSeq" id="WP_166380391.1">
    <property type="nucleotide sequence ID" value="NZ_BAAATT010000011.1"/>
</dbReference>
<proteinExistence type="predicted"/>
<feature type="domain" description="Ricin B lectin" evidence="2">
    <location>
        <begin position="31"/>
        <end position="160"/>
    </location>
</feature>
<evidence type="ECO:0000256" key="1">
    <source>
        <dbReference type="SAM" id="SignalP"/>
    </source>
</evidence>
<dbReference type="EMBL" id="BONJ01000001">
    <property type="protein sequence ID" value="GIG12050.1"/>
    <property type="molecule type" value="Genomic_DNA"/>
</dbReference>
<dbReference type="Gene3D" id="2.80.10.50">
    <property type="match status" value="1"/>
</dbReference>
<dbReference type="SUPFAM" id="SSF50370">
    <property type="entry name" value="Ricin B-like lectins"/>
    <property type="match status" value="1"/>
</dbReference>
<feature type="chain" id="PRO_5035275471" description="Ricin B lectin domain-containing protein" evidence="1">
    <location>
        <begin position="29"/>
        <end position="161"/>
    </location>
</feature>
<dbReference type="SMART" id="SM00458">
    <property type="entry name" value="RICIN"/>
    <property type="match status" value="1"/>
</dbReference>
<feature type="signal peptide" evidence="1">
    <location>
        <begin position="1"/>
        <end position="28"/>
    </location>
</feature>
<dbReference type="InterPro" id="IPR035992">
    <property type="entry name" value="Ricin_B-like_lectins"/>
</dbReference>
<gene>
    <name evidence="3" type="ORF">Cme02nite_03820</name>
</gene>
<comment type="caution">
    <text evidence="3">The sequence shown here is derived from an EMBL/GenBank/DDBJ whole genome shotgun (WGS) entry which is preliminary data.</text>
</comment>
<keyword evidence="4" id="KW-1185">Reference proteome</keyword>
<dbReference type="Pfam" id="PF00652">
    <property type="entry name" value="Ricin_B_lectin"/>
    <property type="match status" value="1"/>
</dbReference>